<dbReference type="EMBL" id="GBRH01263735">
    <property type="protein sequence ID" value="JAD34160.1"/>
    <property type="molecule type" value="Transcribed_RNA"/>
</dbReference>
<reference evidence="1" key="2">
    <citation type="journal article" date="2015" name="Data Brief">
        <title>Shoot transcriptome of the giant reed, Arundo donax.</title>
        <authorList>
            <person name="Barrero R.A."/>
            <person name="Guerrero F.D."/>
            <person name="Moolhuijzen P."/>
            <person name="Goolsby J.A."/>
            <person name="Tidwell J."/>
            <person name="Bellgard S.E."/>
            <person name="Bellgard M.I."/>
        </authorList>
    </citation>
    <scope>NUCLEOTIDE SEQUENCE</scope>
    <source>
        <tissue evidence="1">Shoot tissue taken approximately 20 cm above the soil surface</tissue>
    </source>
</reference>
<organism evidence="1">
    <name type="scientific">Arundo donax</name>
    <name type="common">Giant reed</name>
    <name type="synonym">Donax arundinaceus</name>
    <dbReference type="NCBI Taxonomy" id="35708"/>
    <lineage>
        <taxon>Eukaryota</taxon>
        <taxon>Viridiplantae</taxon>
        <taxon>Streptophyta</taxon>
        <taxon>Embryophyta</taxon>
        <taxon>Tracheophyta</taxon>
        <taxon>Spermatophyta</taxon>
        <taxon>Magnoliopsida</taxon>
        <taxon>Liliopsida</taxon>
        <taxon>Poales</taxon>
        <taxon>Poaceae</taxon>
        <taxon>PACMAD clade</taxon>
        <taxon>Arundinoideae</taxon>
        <taxon>Arundineae</taxon>
        <taxon>Arundo</taxon>
    </lineage>
</organism>
<evidence type="ECO:0000313" key="1">
    <source>
        <dbReference type="EMBL" id="JAD34160.1"/>
    </source>
</evidence>
<reference evidence="1" key="1">
    <citation type="submission" date="2014-09" db="EMBL/GenBank/DDBJ databases">
        <authorList>
            <person name="Magalhaes I.L.F."/>
            <person name="Oliveira U."/>
            <person name="Santos F.R."/>
            <person name="Vidigal T.H.D.A."/>
            <person name="Brescovit A.D."/>
            <person name="Santos A.J."/>
        </authorList>
    </citation>
    <scope>NUCLEOTIDE SEQUENCE</scope>
    <source>
        <tissue evidence="1">Shoot tissue taken approximately 20 cm above the soil surface</tissue>
    </source>
</reference>
<proteinExistence type="predicted"/>
<accession>A0A0A8ZBS3</accession>
<sequence>MGGARLWVKFLCKLEIETYQIDGVGLKNEMIFLGRKSSRKNCII</sequence>
<protein>
    <submittedName>
        <fullName evidence="1">Uncharacterized protein</fullName>
    </submittedName>
</protein>
<dbReference type="AlphaFoldDB" id="A0A0A8ZBS3"/>
<name>A0A0A8ZBS3_ARUDO</name>